<dbReference type="AlphaFoldDB" id="A0A0F9W995"/>
<accession>A0A0F9W995</accession>
<protein>
    <submittedName>
        <fullName evidence="1">Uncharacterized protein</fullName>
    </submittedName>
</protein>
<reference evidence="1" key="1">
    <citation type="journal article" date="2015" name="Nature">
        <title>Complex archaea that bridge the gap between prokaryotes and eukaryotes.</title>
        <authorList>
            <person name="Spang A."/>
            <person name="Saw J.H."/>
            <person name="Jorgensen S.L."/>
            <person name="Zaremba-Niedzwiedzka K."/>
            <person name="Martijn J."/>
            <person name="Lind A.E."/>
            <person name="van Eijk R."/>
            <person name="Schleper C."/>
            <person name="Guy L."/>
            <person name="Ettema T.J."/>
        </authorList>
    </citation>
    <scope>NUCLEOTIDE SEQUENCE</scope>
</reference>
<comment type="caution">
    <text evidence="1">The sequence shown here is derived from an EMBL/GenBank/DDBJ whole genome shotgun (WGS) entry which is preliminary data.</text>
</comment>
<organism evidence="1">
    <name type="scientific">marine sediment metagenome</name>
    <dbReference type="NCBI Taxonomy" id="412755"/>
    <lineage>
        <taxon>unclassified sequences</taxon>
        <taxon>metagenomes</taxon>
        <taxon>ecological metagenomes</taxon>
    </lineage>
</organism>
<gene>
    <name evidence="1" type="ORF">LCGC14_0388550</name>
</gene>
<proteinExistence type="predicted"/>
<evidence type="ECO:0000313" key="1">
    <source>
        <dbReference type="EMBL" id="KKN74653.1"/>
    </source>
</evidence>
<sequence>MKTLLVLLFPTLLFAQDCKYKRNEVDKFTKTKVIQTKGVKVLYGLTDYTLISGLVLNEYKYLRVSLSTHTLTSFRKNSKFMLMFESDSVITVTAIANSKASHAGDMWFTHVNYLITKEQLDYLSSNKIVTIRLYSSDGYIEDNIKNKRALSLQKDLKCIQ</sequence>
<name>A0A0F9W995_9ZZZZ</name>
<dbReference type="EMBL" id="LAZR01000322">
    <property type="protein sequence ID" value="KKN74653.1"/>
    <property type="molecule type" value="Genomic_DNA"/>
</dbReference>